<keyword evidence="1" id="KW-0614">Plasmid</keyword>
<accession>I3RBC3</accession>
<dbReference type="EMBL" id="CP001871">
    <property type="protein sequence ID" value="AFK21533.1"/>
    <property type="molecule type" value="Genomic_DNA"/>
</dbReference>
<reference evidence="3 6" key="3">
    <citation type="journal article" date="2014" name="PLoS Genet.">
        <title>Phylogenetically driven sequencing of extremely halophilic archaea reveals strategies for static and dynamic osmo-response.</title>
        <authorList>
            <person name="Becker E.A."/>
            <person name="Seitzer P.M."/>
            <person name="Tritt A."/>
            <person name="Larsen D."/>
            <person name="Krusor M."/>
            <person name="Yao A.I."/>
            <person name="Wu D."/>
            <person name="Madern D."/>
            <person name="Eisen J.A."/>
            <person name="Darling A.E."/>
            <person name="Facciotti M.T."/>
        </authorList>
    </citation>
    <scope>NUCLEOTIDE SEQUENCE [LARGE SCALE GENOMIC DNA]</scope>
    <source>
        <strain evidence="3">ATCC 33500</strain>
        <strain evidence="6">ATCC 33500 / DSM 1411 / JCM 8866 / NBRC 14739 / NCIMB 2177 / R-4</strain>
    </source>
</reference>
<evidence type="ECO:0000313" key="4">
    <source>
        <dbReference type="EMBL" id="QCQ76813.1"/>
    </source>
</evidence>
<reference evidence="2 7" key="4">
    <citation type="submission" date="2014-04" db="EMBL/GenBank/DDBJ databases">
        <title>Transcriptional profiles of Haloferax mediterranei on the basis of nitrogen availability.</title>
        <authorList>
            <person name="Bautista V."/>
        </authorList>
    </citation>
    <scope>NUCLEOTIDE SEQUENCE [LARGE SCALE GENOMIC DNA]</scope>
    <source>
        <strain evidence="2">ATCC 33500</strain>
        <strain evidence="7">ATCC 33500 / DSM 1411 / JCM 8866 / NBRC 14739 / NCIMB 2177 / R-4</strain>
        <plasmid evidence="2">HMPLAS1</plasmid>
        <plasmid evidence="7">Plasmid HMPLAS1</plasmid>
    </source>
</reference>
<dbReference type="PATRIC" id="fig|523841.21.peg.3532"/>
<reference evidence="1" key="5">
    <citation type="submission" date="2014-05" db="EMBL/GenBank/DDBJ databases">
        <authorList>
            <person name="Wang L."/>
            <person name="Yang H."/>
            <person name="Xiang H."/>
        </authorList>
    </citation>
    <scope>NUCLEOTIDE SEQUENCE</scope>
    <source>
        <strain evidence="1">CGMCC 1.2087</strain>
        <plasmid evidence="1">pHM500</plasmid>
    </source>
</reference>
<dbReference type="Proteomes" id="UP000011603">
    <property type="component" value="Unassembled WGS sequence"/>
</dbReference>
<dbReference type="RefSeq" id="WP_004060708.1">
    <property type="nucleotide sequence ID" value="NC_017944.1"/>
</dbReference>
<dbReference type="AlphaFoldDB" id="I3RBC3"/>
<dbReference type="EMBL" id="CP007554">
    <property type="protein sequence ID" value="AHZ24414.1"/>
    <property type="molecule type" value="Genomic_DNA"/>
</dbReference>
<evidence type="ECO:0000313" key="8">
    <source>
        <dbReference type="Proteomes" id="UP000299011"/>
    </source>
</evidence>
<dbReference type="HOGENOM" id="CLU_099717_0_0_2"/>
<evidence type="ECO:0000313" key="3">
    <source>
        <dbReference type="EMBL" id="ELZ97154.1"/>
    </source>
</evidence>
<dbReference type="KEGG" id="hme:HFX_6414"/>
<geneLocation type="plasmid" evidence="2 7">
    <name>HMPLAS1</name>
</geneLocation>
<proteinExistence type="predicted"/>
<organism evidence="1 5">
    <name type="scientific">Haloferax mediterranei (strain ATCC 33500 / DSM 1411 / JCM 8866 / NBRC 14739 / NCIMB 2177 / R-4)</name>
    <name type="common">Halobacterium mediterranei</name>
    <dbReference type="NCBI Taxonomy" id="523841"/>
    <lineage>
        <taxon>Archaea</taxon>
        <taxon>Methanobacteriati</taxon>
        <taxon>Methanobacteriota</taxon>
        <taxon>Stenosarchaea group</taxon>
        <taxon>Halobacteria</taxon>
        <taxon>Halobacteriales</taxon>
        <taxon>Haloferacaceae</taxon>
        <taxon>Haloferax</taxon>
    </lineage>
</organism>
<dbReference type="Proteomes" id="UP000006469">
    <property type="component" value="Plasmid pHM500"/>
</dbReference>
<dbReference type="EMBL" id="AOLO01000015">
    <property type="protein sequence ID" value="ELZ97154.1"/>
    <property type="molecule type" value="Genomic_DNA"/>
</dbReference>
<reference evidence="1" key="1">
    <citation type="journal article" date="2012" name="Appl. Environ. Microbiol.">
        <title>Identification of the haloarchaeal phasin (PhaP) that functions in polyhydroxyalkanoate accumulation and granule formation in Haloferax mediterranei.</title>
        <authorList>
            <person name="Cai S."/>
            <person name="Cai L."/>
            <person name="Liu H."/>
            <person name="Liu X."/>
            <person name="Han J."/>
            <person name="Zhou J."/>
            <person name="Xiang H."/>
        </authorList>
    </citation>
    <scope>NUCLEOTIDE SEQUENCE</scope>
    <source>
        <strain evidence="1">CGMCC 1.2087</strain>
    </source>
</reference>
<keyword evidence="6" id="KW-1185">Reference proteome</keyword>
<evidence type="ECO:0000313" key="5">
    <source>
        <dbReference type="Proteomes" id="UP000006469"/>
    </source>
</evidence>
<dbReference type="GeneID" id="40157929"/>
<gene>
    <name evidence="1" type="ordered locus">HFX_6414</name>
    <name evidence="2" type="ORF">BM92_15970</name>
    <name evidence="3" type="ORF">C439_17568</name>
    <name evidence="4" type="ORF">E6P09_15890</name>
</gene>
<name>I3RBC3_HALMT</name>
<dbReference type="Proteomes" id="UP000299011">
    <property type="component" value="Plasmid pHME505"/>
</dbReference>
<protein>
    <submittedName>
        <fullName evidence="1">Uncharacterized protein</fullName>
    </submittedName>
</protein>
<evidence type="ECO:0000313" key="7">
    <source>
        <dbReference type="Proteomes" id="UP000027075"/>
    </source>
</evidence>
<geneLocation type="plasmid" evidence="4 8">
    <name>pHME505</name>
</geneLocation>
<dbReference type="Proteomes" id="UP000027075">
    <property type="component" value="Plasmid HMPLAS1"/>
</dbReference>
<evidence type="ECO:0000313" key="1">
    <source>
        <dbReference type="EMBL" id="AFK21533.1"/>
    </source>
</evidence>
<evidence type="ECO:0000313" key="6">
    <source>
        <dbReference type="Proteomes" id="UP000011603"/>
    </source>
</evidence>
<dbReference type="EMBL" id="CP039140">
    <property type="protein sequence ID" value="QCQ76813.1"/>
    <property type="molecule type" value="Genomic_DNA"/>
</dbReference>
<reference evidence="4 8" key="6">
    <citation type="submission" date="2019-04" db="EMBL/GenBank/DDBJ databases">
        <title>Methylomes of two halophilic Archaea, Haloarcula marismortui and Haloferax mediterranei.</title>
        <authorList>
            <person name="DasSarma S."/>
            <person name="DasSarma P."/>
            <person name="DasSarma S."/>
            <person name="Fomenkov A."/>
            <person name="Vincze T."/>
            <person name="Anton B.P."/>
            <person name="Roberts R.J."/>
        </authorList>
    </citation>
    <scope>NUCLEOTIDE SEQUENCE [LARGE SCALE GENOMIC DNA]</scope>
    <source>
        <strain evidence="4">ATCC 33500</strain>
        <strain evidence="8">ATCC 33500 / DSM 1411 / JCM 8866 / NBRC 14739 / NCIMB 2177 / R-4</strain>
        <plasmid evidence="4 8">pHME505</plasmid>
    </source>
</reference>
<geneLocation type="plasmid" evidence="1 5">
    <name>pHM500</name>
</geneLocation>
<sequence>MNTEVRFRLAVLVGLAAIGIILAGVGTSFEVTNPMVDPGSNAEFVVGKDNVTFTNDEDNATIVGNLSNVSRIQIQQDGPTKFRVSTEKQHPLTTTERERALEIVRNNETVQQLDVMDSYTITVAPVSKVTTGHFTNIESTNSTDGMTFTAQVDAEINETEDGAVIRRNVQDDYVDDRAVIFADHPETDELKYSIKVDLANNSVISVVDQEALRRNSPLTNSTDNSSQS</sequence>
<dbReference type="OrthoDB" id="241820at2157"/>
<reference evidence="1 5" key="2">
    <citation type="journal article" date="2012" name="J. Bacteriol.">
        <title>Complete genome sequence of the metabolically versatile halophilic archaeon Haloferax mediterranei, a poly(3-hydroxybutyrate-co-3-hydroxyvalerate) producer.</title>
        <authorList>
            <person name="Han J."/>
            <person name="Zhang F."/>
            <person name="Hou J."/>
            <person name="Liu X."/>
            <person name="Li M."/>
            <person name="Liu H."/>
            <person name="Cai L."/>
            <person name="Zhang B."/>
            <person name="Chen Y."/>
            <person name="Zhou J."/>
            <person name="Hu S."/>
            <person name="Xiang H."/>
        </authorList>
    </citation>
    <scope>NUCLEOTIDE SEQUENCE [LARGE SCALE GENOMIC DNA]</scope>
    <source>
        <strain evidence="5">ATCC 33500 / DSM 1411 / JCM 8866 / NBRC 14739 / NCIMB 2177 / R-4</strain>
        <strain evidence="1">CGMCC 1.2087</strain>
        <plasmid evidence="5">pHM500</plasmid>
    </source>
</reference>
<evidence type="ECO:0000313" key="2">
    <source>
        <dbReference type="EMBL" id="AHZ24414.1"/>
    </source>
</evidence>